<dbReference type="WBParaSite" id="Hba_13070">
    <property type="protein sequence ID" value="Hba_13070"/>
    <property type="gene ID" value="Hba_13070"/>
</dbReference>
<protein>
    <submittedName>
        <fullName evidence="2">Transposase</fullName>
    </submittedName>
</protein>
<accession>A0A1I7X6H5</accession>
<sequence>MSPAHHGANNHRFIHYDSHRCRDLHHQLKNQIAQFYPEFLSDAHCILTGN</sequence>
<evidence type="ECO:0000313" key="2">
    <source>
        <dbReference type="WBParaSite" id="Hba_13070"/>
    </source>
</evidence>
<dbReference type="AlphaFoldDB" id="A0A1I7X6H5"/>
<proteinExistence type="predicted"/>
<dbReference type="Proteomes" id="UP000095283">
    <property type="component" value="Unplaced"/>
</dbReference>
<keyword evidence="1" id="KW-1185">Reference proteome</keyword>
<evidence type="ECO:0000313" key="1">
    <source>
        <dbReference type="Proteomes" id="UP000095283"/>
    </source>
</evidence>
<organism evidence="1 2">
    <name type="scientific">Heterorhabditis bacteriophora</name>
    <name type="common">Entomopathogenic nematode worm</name>
    <dbReference type="NCBI Taxonomy" id="37862"/>
    <lineage>
        <taxon>Eukaryota</taxon>
        <taxon>Metazoa</taxon>
        <taxon>Ecdysozoa</taxon>
        <taxon>Nematoda</taxon>
        <taxon>Chromadorea</taxon>
        <taxon>Rhabditida</taxon>
        <taxon>Rhabditina</taxon>
        <taxon>Rhabditomorpha</taxon>
        <taxon>Strongyloidea</taxon>
        <taxon>Heterorhabditidae</taxon>
        <taxon>Heterorhabditis</taxon>
    </lineage>
</organism>
<name>A0A1I7X6H5_HETBA</name>
<reference evidence="2" key="1">
    <citation type="submission" date="2016-11" db="UniProtKB">
        <authorList>
            <consortium name="WormBaseParasite"/>
        </authorList>
    </citation>
    <scope>IDENTIFICATION</scope>
</reference>